<comment type="caution">
    <text evidence="2">The sequence shown here is derived from an EMBL/GenBank/DDBJ whole genome shotgun (WGS) entry which is preliminary data.</text>
</comment>
<accession>A0AAW1C988</accession>
<keyword evidence="1" id="KW-0472">Membrane</keyword>
<dbReference type="Proteomes" id="UP001474421">
    <property type="component" value="Unassembled WGS sequence"/>
</dbReference>
<reference evidence="2 3" key="1">
    <citation type="journal article" date="2024" name="Proc. Natl. Acad. Sci. U.S.A.">
        <title>The genetic regulatory architecture and epigenomic basis for age-related changes in rattlesnake venom.</title>
        <authorList>
            <person name="Hogan M.P."/>
            <person name="Holding M.L."/>
            <person name="Nystrom G.S."/>
            <person name="Colston T.J."/>
            <person name="Bartlett D.A."/>
            <person name="Mason A.J."/>
            <person name="Ellsworth S.A."/>
            <person name="Rautsaw R.M."/>
            <person name="Lawrence K.C."/>
            <person name="Strickland J.L."/>
            <person name="He B."/>
            <person name="Fraser P."/>
            <person name="Margres M.J."/>
            <person name="Gilbert D.M."/>
            <person name="Gibbs H.L."/>
            <person name="Parkinson C.L."/>
            <person name="Rokyta D.R."/>
        </authorList>
    </citation>
    <scope>NUCLEOTIDE SEQUENCE [LARGE SCALE GENOMIC DNA]</scope>
    <source>
        <strain evidence="2">DRR0105</strain>
    </source>
</reference>
<proteinExistence type="predicted"/>
<keyword evidence="1" id="KW-0812">Transmembrane</keyword>
<dbReference type="AlphaFoldDB" id="A0AAW1C988"/>
<keyword evidence="1" id="KW-1133">Transmembrane helix</keyword>
<organism evidence="2 3">
    <name type="scientific">Crotalus adamanteus</name>
    <name type="common">Eastern diamondback rattlesnake</name>
    <dbReference type="NCBI Taxonomy" id="8729"/>
    <lineage>
        <taxon>Eukaryota</taxon>
        <taxon>Metazoa</taxon>
        <taxon>Chordata</taxon>
        <taxon>Craniata</taxon>
        <taxon>Vertebrata</taxon>
        <taxon>Euteleostomi</taxon>
        <taxon>Lepidosauria</taxon>
        <taxon>Squamata</taxon>
        <taxon>Bifurcata</taxon>
        <taxon>Unidentata</taxon>
        <taxon>Episquamata</taxon>
        <taxon>Toxicofera</taxon>
        <taxon>Serpentes</taxon>
        <taxon>Colubroidea</taxon>
        <taxon>Viperidae</taxon>
        <taxon>Crotalinae</taxon>
        <taxon>Crotalus</taxon>
    </lineage>
</organism>
<dbReference type="EMBL" id="JAOTOJ010000001">
    <property type="protein sequence ID" value="KAK9411044.1"/>
    <property type="molecule type" value="Genomic_DNA"/>
</dbReference>
<evidence type="ECO:0000256" key="1">
    <source>
        <dbReference type="SAM" id="Phobius"/>
    </source>
</evidence>
<evidence type="ECO:0000313" key="3">
    <source>
        <dbReference type="Proteomes" id="UP001474421"/>
    </source>
</evidence>
<feature type="transmembrane region" description="Helical" evidence="1">
    <location>
        <begin position="6"/>
        <end position="21"/>
    </location>
</feature>
<sequence>MDWIGPILILLLFILAIMFLLKKGSSRNNSFPNLPPGLRTMPILGNLHMVDLKRPYRTMMEEMVVLIGYKMVKEALVN</sequence>
<keyword evidence="3" id="KW-1185">Reference proteome</keyword>
<protein>
    <submittedName>
        <fullName evidence="2">Cyp2k1: Cytochrome protein</fullName>
    </submittedName>
</protein>
<evidence type="ECO:0000313" key="2">
    <source>
        <dbReference type="EMBL" id="KAK9411044.1"/>
    </source>
</evidence>
<gene>
    <name evidence="2" type="ORF">NXF25_002219</name>
</gene>
<name>A0AAW1C988_CROAD</name>